<comment type="caution">
    <text evidence="10">The sequence shown here is derived from an EMBL/GenBank/DDBJ whole genome shotgun (WGS) entry which is preliminary data.</text>
</comment>
<dbReference type="Pfam" id="PF00096">
    <property type="entry name" value="zf-C2H2"/>
    <property type="match status" value="3"/>
</dbReference>
<feature type="region of interest" description="Disordered" evidence="8">
    <location>
        <begin position="264"/>
        <end position="317"/>
    </location>
</feature>
<keyword evidence="6" id="KW-0539">Nucleus</keyword>
<evidence type="ECO:0000256" key="1">
    <source>
        <dbReference type="ARBA" id="ARBA00004123"/>
    </source>
</evidence>
<evidence type="ECO:0000256" key="3">
    <source>
        <dbReference type="ARBA" id="ARBA00022737"/>
    </source>
</evidence>
<dbReference type="PROSITE" id="PS00028">
    <property type="entry name" value="ZINC_FINGER_C2H2_1"/>
    <property type="match status" value="5"/>
</dbReference>
<evidence type="ECO:0000313" key="11">
    <source>
        <dbReference type="Proteomes" id="UP001152747"/>
    </source>
</evidence>
<evidence type="ECO:0000313" key="10">
    <source>
        <dbReference type="EMBL" id="CAI5449270.1"/>
    </source>
</evidence>
<keyword evidence="4 7" id="KW-0863">Zinc-finger</keyword>
<evidence type="ECO:0000256" key="6">
    <source>
        <dbReference type="ARBA" id="ARBA00023242"/>
    </source>
</evidence>
<dbReference type="EMBL" id="CANHGI010000004">
    <property type="protein sequence ID" value="CAI5449270.1"/>
    <property type="molecule type" value="Genomic_DNA"/>
</dbReference>
<feature type="domain" description="C2H2-type" evidence="9">
    <location>
        <begin position="187"/>
        <end position="215"/>
    </location>
</feature>
<protein>
    <recommendedName>
        <fullName evidence="9">C2H2-type domain-containing protein</fullName>
    </recommendedName>
</protein>
<reference evidence="10" key="1">
    <citation type="submission" date="2022-11" db="EMBL/GenBank/DDBJ databases">
        <authorList>
            <person name="Kikuchi T."/>
        </authorList>
    </citation>
    <scope>NUCLEOTIDE SEQUENCE</scope>
    <source>
        <strain evidence="10">PS1010</strain>
    </source>
</reference>
<dbReference type="Gene3D" id="3.30.160.60">
    <property type="entry name" value="Classic Zinc Finger"/>
    <property type="match status" value="4"/>
</dbReference>
<gene>
    <name evidence="10" type="ORF">CAMP_LOCUS11907</name>
</gene>
<sequence>MHKCSECDKKFEVKRYLTKHFQRIHGPNAKPKEEPVAHLKCSVCEKEFPRLSHLQRHQTTHFNIREFKCEFCKEEFSQKSHLTRHMLRKHEAEYLQQAGTSTISYTSCPKCGCLFKTSYEMETHRTTTHHRLRCHRCNQVIHGIEEMKKHEMKCRDESELCADCGATFSRMADLRSHQNSCRKLMQFECLHCHQMFRQRIQFDRHFKKLHFKNSKCGVCEILIENPIMKIKHGKDCEKKEICGFCGIENPGYFHVSRKHWNRLKKPSKQPEIEKTSETSIENPSEIAEKNNSEEPEKIVEDEEEQEKEEEDDDSIDPFFHDIEDFSKESLGIVEKQTEEEIMMVFEISPEIGAEKFEFKGKIPTELVEIYPELEETALVLLDNSGGKIRVQIPVQPKTHLMAENLKVWAENVIQI</sequence>
<keyword evidence="2" id="KW-0479">Metal-binding</keyword>
<feature type="domain" description="C2H2-type" evidence="9">
    <location>
        <begin position="67"/>
        <end position="95"/>
    </location>
</feature>
<evidence type="ECO:0000256" key="7">
    <source>
        <dbReference type="PROSITE-ProRule" id="PRU00042"/>
    </source>
</evidence>
<accession>A0A9P1INZ9</accession>
<name>A0A9P1INZ9_9PELO</name>
<dbReference type="AlphaFoldDB" id="A0A9P1INZ9"/>
<dbReference type="GO" id="GO:0008270">
    <property type="term" value="F:zinc ion binding"/>
    <property type="evidence" value="ECO:0007669"/>
    <property type="project" value="UniProtKB-KW"/>
</dbReference>
<dbReference type="GO" id="GO:0005634">
    <property type="term" value="C:nucleus"/>
    <property type="evidence" value="ECO:0007669"/>
    <property type="project" value="UniProtKB-SubCell"/>
</dbReference>
<dbReference type="SMART" id="SM00355">
    <property type="entry name" value="ZnF_C2H2"/>
    <property type="match status" value="6"/>
</dbReference>
<evidence type="ECO:0000256" key="8">
    <source>
        <dbReference type="SAM" id="MobiDB-lite"/>
    </source>
</evidence>
<dbReference type="PROSITE" id="PS50157">
    <property type="entry name" value="ZINC_FINGER_C2H2_2"/>
    <property type="match status" value="4"/>
</dbReference>
<dbReference type="SUPFAM" id="SSF57667">
    <property type="entry name" value="beta-beta-alpha zinc fingers"/>
    <property type="match status" value="2"/>
</dbReference>
<proteinExistence type="predicted"/>
<dbReference type="InterPro" id="IPR036236">
    <property type="entry name" value="Znf_C2H2_sf"/>
</dbReference>
<feature type="compositionally biased region" description="Basic and acidic residues" evidence="8">
    <location>
        <begin position="286"/>
        <end position="298"/>
    </location>
</feature>
<evidence type="ECO:0000256" key="2">
    <source>
        <dbReference type="ARBA" id="ARBA00022723"/>
    </source>
</evidence>
<dbReference type="OrthoDB" id="6020621at2759"/>
<evidence type="ECO:0000256" key="4">
    <source>
        <dbReference type="ARBA" id="ARBA00022771"/>
    </source>
</evidence>
<keyword evidence="11" id="KW-1185">Reference proteome</keyword>
<feature type="compositionally biased region" description="Acidic residues" evidence="8">
    <location>
        <begin position="299"/>
        <end position="315"/>
    </location>
</feature>
<dbReference type="InterPro" id="IPR013087">
    <property type="entry name" value="Znf_C2H2_type"/>
</dbReference>
<organism evidence="10 11">
    <name type="scientific">Caenorhabditis angaria</name>
    <dbReference type="NCBI Taxonomy" id="860376"/>
    <lineage>
        <taxon>Eukaryota</taxon>
        <taxon>Metazoa</taxon>
        <taxon>Ecdysozoa</taxon>
        <taxon>Nematoda</taxon>
        <taxon>Chromadorea</taxon>
        <taxon>Rhabditida</taxon>
        <taxon>Rhabditina</taxon>
        <taxon>Rhabditomorpha</taxon>
        <taxon>Rhabditoidea</taxon>
        <taxon>Rhabditidae</taxon>
        <taxon>Peloderinae</taxon>
        <taxon>Caenorhabditis</taxon>
    </lineage>
</organism>
<dbReference type="Proteomes" id="UP001152747">
    <property type="component" value="Unassembled WGS sequence"/>
</dbReference>
<dbReference type="GO" id="GO:0000978">
    <property type="term" value="F:RNA polymerase II cis-regulatory region sequence-specific DNA binding"/>
    <property type="evidence" value="ECO:0007669"/>
    <property type="project" value="TreeGrafter"/>
</dbReference>
<evidence type="ECO:0000259" key="9">
    <source>
        <dbReference type="PROSITE" id="PS50157"/>
    </source>
</evidence>
<feature type="domain" description="C2H2-type" evidence="9">
    <location>
        <begin position="39"/>
        <end position="66"/>
    </location>
</feature>
<dbReference type="PANTHER" id="PTHR24376:SF235">
    <property type="entry name" value="C2H2-TYPE DOMAIN-CONTAINING PROTEIN"/>
    <property type="match status" value="1"/>
</dbReference>
<dbReference type="GO" id="GO:0001228">
    <property type="term" value="F:DNA-binding transcription activator activity, RNA polymerase II-specific"/>
    <property type="evidence" value="ECO:0007669"/>
    <property type="project" value="TreeGrafter"/>
</dbReference>
<feature type="domain" description="C2H2-type" evidence="9">
    <location>
        <begin position="2"/>
        <end position="30"/>
    </location>
</feature>
<keyword evidence="5" id="KW-0862">Zinc</keyword>
<evidence type="ECO:0000256" key="5">
    <source>
        <dbReference type="ARBA" id="ARBA00022833"/>
    </source>
</evidence>
<comment type="subcellular location">
    <subcellularLocation>
        <location evidence="1">Nucleus</location>
    </subcellularLocation>
</comment>
<dbReference type="PANTHER" id="PTHR24376">
    <property type="entry name" value="ZINC FINGER PROTEIN"/>
    <property type="match status" value="1"/>
</dbReference>
<keyword evidence="3" id="KW-0677">Repeat</keyword>